<evidence type="ECO:0000256" key="1">
    <source>
        <dbReference type="PROSITE-ProRule" id="PRU00175"/>
    </source>
</evidence>
<dbReference type="InterPro" id="IPR029071">
    <property type="entry name" value="Ubiquitin-like_domsf"/>
</dbReference>
<dbReference type="InterPro" id="IPR001841">
    <property type="entry name" value="Znf_RING"/>
</dbReference>
<protein>
    <submittedName>
        <fullName evidence="4">Uncharacterized protein</fullName>
    </submittedName>
</protein>
<keyword evidence="1" id="KW-0479">Metal-binding</keyword>
<sequence>MLASAFPVVWRDEIARGQNGVIDVKNSDFCKKDGKEILMRDVVDILNKKLDSASKATELREVTSLMLYGVRLGNDFPLSRVVPQLAGSSPRIVATTQTRARWYTITVFVKTLTGTTISIACSPTDTVKYAKMKIEDKIGMPRESQRLVYAGKQVKDHHSLSYYNVSNNSTLQLVLTLCGGFAGRLSTPHTFADVSDGSLLTAHEFSPDAPEWRVCSKGLNIEGRCKNRDCRAYRHMIIDRKKFALFNLIQDDNVRCPMCRSKVDPVTCGLYNCCWRYEGMKASDRLSMCSQWKDAEGYVYYRFDCDENGGSVEWESLLMAVKPRDEAVSAKLLQSTKPLATSAGDKCTICWSSFGSPVKDSHVTSPCGHNFHRVCSHNWTKWCERNNTQPSCPICRRTG</sequence>
<dbReference type="InterPro" id="IPR019956">
    <property type="entry name" value="Ubiquitin_dom"/>
</dbReference>
<dbReference type="SUPFAM" id="SSF57850">
    <property type="entry name" value="RING/U-box"/>
    <property type="match status" value="1"/>
</dbReference>
<dbReference type="PRINTS" id="PR00348">
    <property type="entry name" value="UBIQUITIN"/>
</dbReference>
<dbReference type="PROSITE" id="PS00299">
    <property type="entry name" value="UBIQUITIN_1"/>
    <property type="match status" value="1"/>
</dbReference>
<dbReference type="PROSITE" id="PS50089">
    <property type="entry name" value="ZF_RING_2"/>
    <property type="match status" value="1"/>
</dbReference>
<dbReference type="GO" id="GO:0008270">
    <property type="term" value="F:zinc ion binding"/>
    <property type="evidence" value="ECO:0007669"/>
    <property type="project" value="UniProtKB-KW"/>
</dbReference>
<name>A0AAV0TYS9_HYABA</name>
<reference evidence="4" key="1">
    <citation type="submission" date="2022-12" db="EMBL/GenBank/DDBJ databases">
        <authorList>
            <person name="Webb A."/>
        </authorList>
    </citation>
    <scope>NUCLEOTIDE SEQUENCE</scope>
    <source>
        <strain evidence="4">Hp1</strain>
    </source>
</reference>
<feature type="domain" description="Ubiquitin-like" evidence="2">
    <location>
        <begin position="105"/>
        <end position="180"/>
    </location>
</feature>
<evidence type="ECO:0000313" key="5">
    <source>
        <dbReference type="Proteomes" id="UP001162031"/>
    </source>
</evidence>
<comment type="caution">
    <text evidence="4">The sequence shown here is derived from an EMBL/GenBank/DDBJ whole genome shotgun (WGS) entry which is preliminary data.</text>
</comment>
<evidence type="ECO:0000313" key="4">
    <source>
        <dbReference type="EMBL" id="CAI5729415.1"/>
    </source>
</evidence>
<gene>
    <name evidence="4" type="ORF">HBR001_LOCUS4556</name>
</gene>
<keyword evidence="1" id="KW-0862">Zinc</keyword>
<dbReference type="Pfam" id="PF13639">
    <property type="entry name" value="zf-RING_2"/>
    <property type="match status" value="1"/>
</dbReference>
<dbReference type="SUPFAM" id="SSF54236">
    <property type="entry name" value="Ubiquitin-like"/>
    <property type="match status" value="1"/>
</dbReference>
<dbReference type="InterPro" id="IPR013083">
    <property type="entry name" value="Znf_RING/FYVE/PHD"/>
</dbReference>
<dbReference type="SMART" id="SM00213">
    <property type="entry name" value="UBQ"/>
    <property type="match status" value="1"/>
</dbReference>
<dbReference type="EMBL" id="CANTFL010000988">
    <property type="protein sequence ID" value="CAI5729415.1"/>
    <property type="molecule type" value="Genomic_DNA"/>
</dbReference>
<feature type="domain" description="RING-type" evidence="3">
    <location>
        <begin position="347"/>
        <end position="396"/>
    </location>
</feature>
<dbReference type="AlphaFoldDB" id="A0AAV0TYS9"/>
<dbReference type="Gene3D" id="3.30.40.10">
    <property type="entry name" value="Zinc/RING finger domain, C3HC4 (zinc finger)"/>
    <property type="match status" value="1"/>
</dbReference>
<organism evidence="4 5">
    <name type="scientific">Hyaloperonospora brassicae</name>
    <name type="common">Brassica downy mildew</name>
    <name type="synonym">Peronospora brassicae</name>
    <dbReference type="NCBI Taxonomy" id="162125"/>
    <lineage>
        <taxon>Eukaryota</taxon>
        <taxon>Sar</taxon>
        <taxon>Stramenopiles</taxon>
        <taxon>Oomycota</taxon>
        <taxon>Peronosporomycetes</taxon>
        <taxon>Peronosporales</taxon>
        <taxon>Peronosporaceae</taxon>
        <taxon>Hyaloperonospora</taxon>
    </lineage>
</organism>
<proteinExistence type="predicted"/>
<dbReference type="SMART" id="SM00184">
    <property type="entry name" value="RING"/>
    <property type="match status" value="1"/>
</dbReference>
<dbReference type="InterPro" id="IPR019954">
    <property type="entry name" value="Ubiquitin_CS"/>
</dbReference>
<dbReference type="PANTHER" id="PTHR10666">
    <property type="entry name" value="UBIQUITIN"/>
    <property type="match status" value="1"/>
</dbReference>
<dbReference type="InterPro" id="IPR050158">
    <property type="entry name" value="Ubiquitin_ubiquitin-like"/>
</dbReference>
<evidence type="ECO:0000259" key="2">
    <source>
        <dbReference type="PROSITE" id="PS50053"/>
    </source>
</evidence>
<dbReference type="PROSITE" id="PS50053">
    <property type="entry name" value="UBIQUITIN_2"/>
    <property type="match status" value="1"/>
</dbReference>
<evidence type="ECO:0000259" key="3">
    <source>
        <dbReference type="PROSITE" id="PS50089"/>
    </source>
</evidence>
<dbReference type="InterPro" id="IPR000626">
    <property type="entry name" value="Ubiquitin-like_dom"/>
</dbReference>
<dbReference type="Proteomes" id="UP001162031">
    <property type="component" value="Unassembled WGS sequence"/>
</dbReference>
<dbReference type="Pfam" id="PF00240">
    <property type="entry name" value="ubiquitin"/>
    <property type="match status" value="1"/>
</dbReference>
<keyword evidence="5" id="KW-1185">Reference proteome</keyword>
<accession>A0AAV0TYS9</accession>
<keyword evidence="1" id="KW-0863">Zinc-finger</keyword>
<dbReference type="Gene3D" id="3.10.20.90">
    <property type="entry name" value="Phosphatidylinositol 3-kinase Catalytic Subunit, Chain A, domain 1"/>
    <property type="match status" value="1"/>
</dbReference>